<evidence type="ECO:0000313" key="5">
    <source>
        <dbReference type="Proteomes" id="UP000789941"/>
    </source>
</evidence>
<feature type="transmembrane region" description="Helical" evidence="3">
    <location>
        <begin position="265"/>
        <end position="287"/>
    </location>
</feature>
<protein>
    <submittedName>
        <fullName evidence="4">Uncharacterized protein</fullName>
    </submittedName>
</protein>
<proteinExistence type="predicted"/>
<keyword evidence="3" id="KW-1133">Transmembrane helix</keyword>
<organism evidence="4 5">
    <name type="scientific">Candidatus Bilamarchaeum dharawalense</name>
    <dbReference type="NCBI Taxonomy" id="2885759"/>
    <lineage>
        <taxon>Archaea</taxon>
        <taxon>Candidatus Micrarchaeota</taxon>
        <taxon>Candidatus Micrarchaeia</taxon>
        <taxon>Candidatus Anstonellales</taxon>
        <taxon>Candidatus Bilamarchaeaceae</taxon>
        <taxon>Candidatus Bilamarchaeum</taxon>
    </lineage>
</organism>
<dbReference type="Proteomes" id="UP000789941">
    <property type="component" value="Unassembled WGS sequence"/>
</dbReference>
<name>A0A5E4LSY4_9ARCH</name>
<evidence type="ECO:0000256" key="2">
    <source>
        <dbReference type="SAM" id="MobiDB-lite"/>
    </source>
</evidence>
<comment type="caution">
    <text evidence="4">The sequence shown here is derived from an EMBL/GenBank/DDBJ whole genome shotgun (WGS) entry which is preliminary data.</text>
</comment>
<gene>
    <name evidence="4" type="ORF">LFW2832_00195</name>
</gene>
<keyword evidence="1" id="KW-0175">Coiled coil</keyword>
<reference evidence="4 5" key="1">
    <citation type="submission" date="2019-08" db="EMBL/GenBank/DDBJ databases">
        <authorList>
            <person name="Vazquez-Campos X."/>
        </authorList>
    </citation>
    <scope>NUCLEOTIDE SEQUENCE [LARGE SCALE GENOMIC DNA]</scope>
    <source>
        <strain evidence="4">LFW-283_2</strain>
    </source>
</reference>
<feature type="coiled-coil region" evidence="1">
    <location>
        <begin position="320"/>
        <end position="354"/>
    </location>
</feature>
<evidence type="ECO:0000256" key="1">
    <source>
        <dbReference type="SAM" id="Coils"/>
    </source>
</evidence>
<feature type="region of interest" description="Disordered" evidence="2">
    <location>
        <begin position="162"/>
        <end position="186"/>
    </location>
</feature>
<keyword evidence="3" id="KW-0472">Membrane</keyword>
<evidence type="ECO:0000313" key="4">
    <source>
        <dbReference type="EMBL" id="VVC03132.1"/>
    </source>
</evidence>
<accession>A0A5E4LSY4</accession>
<sequence>MKIGTKVGLCAVSILLASAIYGHQRFQFSRYSPAVEVLPKVSVYGVEKADGIVFYANSKDAITTRTVQLLHCGEMTNIIYCKTLHTVYADYANGNLVSVLGRPTIEPRVQLVKPPSSDFLVKPAPLSKDYAGELTRAYLGLKDILYLPEPFEPSCKVPEKSAMPQICSPPKPPIKKTGKKQSIDNHSPVEKEGCQLLTDMENLVQTSNPVHRCMLISVRSLLEHSLENPTSGLEASIHNAKVLIEDVKATPNKQISSVFWRGWDYLFGAVISTLTLALAYFGIRLIIGTPRIRSTSISETKPVVEPGWKPPVGYERKQRLRIMEDKNQEREKTKREYIAELDKLYERLEKVKTLDACGEISGAFDLIEDKVRKSDSVLFKQLQDVRHRFNVALDRKIEFLGGPKAPMF</sequence>
<dbReference type="EMBL" id="CABMJJ010000006">
    <property type="protein sequence ID" value="VVC03132.1"/>
    <property type="molecule type" value="Genomic_DNA"/>
</dbReference>
<evidence type="ECO:0000256" key="3">
    <source>
        <dbReference type="SAM" id="Phobius"/>
    </source>
</evidence>
<keyword evidence="3" id="KW-0812">Transmembrane</keyword>
<dbReference type="AlphaFoldDB" id="A0A5E4LSY4"/>